<dbReference type="Proteomes" id="UP000584325">
    <property type="component" value="Unassembled WGS sequence"/>
</dbReference>
<comment type="caution">
    <text evidence="1">The sequence shown here is derived from an EMBL/GenBank/DDBJ whole genome shotgun (WGS) entry which is preliminary data.</text>
</comment>
<organism evidence="1 2">
    <name type="scientific">Pseudoduganella umbonata</name>
    <dbReference type="NCBI Taxonomy" id="864828"/>
    <lineage>
        <taxon>Bacteria</taxon>
        <taxon>Pseudomonadati</taxon>
        <taxon>Pseudomonadota</taxon>
        <taxon>Betaproteobacteria</taxon>
        <taxon>Burkholderiales</taxon>
        <taxon>Oxalobacteraceae</taxon>
        <taxon>Telluria group</taxon>
        <taxon>Pseudoduganella</taxon>
    </lineage>
</organism>
<sequence>MNARVKKQYLLKPQHARTNRKMRDLVDQAVTAMPEVGIRKSAEFLASMHVPVEVAVRALVYPKRRRTVTPPSYRRR</sequence>
<evidence type="ECO:0000313" key="1">
    <source>
        <dbReference type="EMBL" id="MBB3221848.1"/>
    </source>
</evidence>
<evidence type="ECO:0000313" key="2">
    <source>
        <dbReference type="Proteomes" id="UP000584325"/>
    </source>
</evidence>
<dbReference type="RefSeq" id="WP_229422440.1">
    <property type="nucleotide sequence ID" value="NZ_CP040017.1"/>
</dbReference>
<proteinExistence type="predicted"/>
<accession>A0A7W5HCQ3</accession>
<dbReference type="AlphaFoldDB" id="A0A7W5HCQ3"/>
<protein>
    <submittedName>
        <fullName evidence="1">Uncharacterized protein</fullName>
    </submittedName>
</protein>
<reference evidence="1 2" key="1">
    <citation type="submission" date="2020-08" db="EMBL/GenBank/DDBJ databases">
        <title>Genomic Encyclopedia of Type Strains, Phase III (KMG-III): the genomes of soil and plant-associated and newly described type strains.</title>
        <authorList>
            <person name="Whitman W."/>
        </authorList>
    </citation>
    <scope>NUCLEOTIDE SEQUENCE [LARGE SCALE GENOMIC DNA]</scope>
    <source>
        <strain evidence="1 2">CECT 7753</strain>
    </source>
</reference>
<dbReference type="EMBL" id="JACHXS010000004">
    <property type="protein sequence ID" value="MBB3221848.1"/>
    <property type="molecule type" value="Genomic_DNA"/>
</dbReference>
<name>A0A7W5HCQ3_9BURK</name>
<gene>
    <name evidence="1" type="ORF">FHS02_002658</name>
</gene>